<dbReference type="SMART" id="SM00020">
    <property type="entry name" value="Tryp_SPc"/>
    <property type="match status" value="1"/>
</dbReference>
<dbReference type="InterPro" id="IPR001314">
    <property type="entry name" value="Peptidase_S1A"/>
</dbReference>
<sequence length="412" mass="46332">MLVRSYLCVLLVLIFENNGVFSQRYYRYRQRPQYSYQPRRYYNYRQRPQYSYQSKRGTSCKTPNQEWATCNSIYSCRALLSAVQTRDPTQLKFLKESQCGYDSEPLVCCGSTSTFALTGRRVLNNDVTAVATGGSNSNYRVNSAIPDRPKCGQDFSDKIFGGTATKINEFPWMALLQYANPAGHRRWACAGSLINERYILTAAHCVTGDISRVVGKLVNVRLGEYNTESEVDCDGELCNDPQDIGVEEVLYNEGYNNNNVHRYNDIALIRLNRSVKFSRFIYPICLPHPNEAARVGDRVIVAGWGKTESSSRSNIKLKVEIPIAQRSQCTRAFASAGIILKNSQICAGGQRGRDSCAGDSGGPLMKTVEDDSSTWYQEGIVSFGARCGTEGWPGIYTKVENYLGWIHRNVRE</sequence>
<dbReference type="InterPro" id="IPR043504">
    <property type="entry name" value="Peptidase_S1_PA_chymotrypsin"/>
</dbReference>
<keyword evidence="4 8" id="KW-0720">Serine protease</keyword>
<evidence type="ECO:0000256" key="3">
    <source>
        <dbReference type="ARBA" id="ARBA00022801"/>
    </source>
</evidence>
<dbReference type="InterPro" id="IPR022700">
    <property type="entry name" value="CLIP"/>
</dbReference>
<name>A0A6P7FKP0_DIAVI</name>
<dbReference type="PROSITE" id="PS50240">
    <property type="entry name" value="TRYPSIN_DOM"/>
    <property type="match status" value="1"/>
</dbReference>
<feature type="chain" id="PRO_5028510815" description="CLIP domain-containing serine protease" evidence="9">
    <location>
        <begin position="23"/>
        <end position="412"/>
    </location>
</feature>
<evidence type="ECO:0000256" key="9">
    <source>
        <dbReference type="RuleBase" id="RU366078"/>
    </source>
</evidence>
<comment type="similarity">
    <text evidence="7 9">Belongs to the peptidase S1 family. CLIP subfamily.</text>
</comment>
<dbReference type="FunFam" id="2.40.10.10:FF:000028">
    <property type="entry name" value="Serine protease easter"/>
    <property type="match status" value="1"/>
</dbReference>
<dbReference type="Pfam" id="PF12032">
    <property type="entry name" value="CLIP"/>
    <property type="match status" value="1"/>
</dbReference>
<organism evidence="12">
    <name type="scientific">Diabrotica virgifera virgifera</name>
    <name type="common">western corn rootworm</name>
    <dbReference type="NCBI Taxonomy" id="50390"/>
    <lineage>
        <taxon>Eukaryota</taxon>
        <taxon>Metazoa</taxon>
        <taxon>Ecdysozoa</taxon>
        <taxon>Arthropoda</taxon>
        <taxon>Hexapoda</taxon>
        <taxon>Insecta</taxon>
        <taxon>Pterygota</taxon>
        <taxon>Neoptera</taxon>
        <taxon>Endopterygota</taxon>
        <taxon>Coleoptera</taxon>
        <taxon>Polyphaga</taxon>
        <taxon>Cucujiformia</taxon>
        <taxon>Chrysomeloidea</taxon>
        <taxon>Chrysomelidae</taxon>
        <taxon>Galerucinae</taxon>
        <taxon>Diabroticina</taxon>
        <taxon>Diabroticites</taxon>
        <taxon>Diabrotica</taxon>
    </lineage>
</organism>
<keyword evidence="2 9" id="KW-0732">Signal</keyword>
<keyword evidence="6" id="KW-0325">Glycoprotein</keyword>
<evidence type="ECO:0000259" key="10">
    <source>
        <dbReference type="PROSITE" id="PS50240"/>
    </source>
</evidence>
<dbReference type="PANTHER" id="PTHR24256">
    <property type="entry name" value="TRYPTASE-RELATED"/>
    <property type="match status" value="1"/>
</dbReference>
<dbReference type="PROSITE" id="PS00135">
    <property type="entry name" value="TRYPSIN_SER"/>
    <property type="match status" value="1"/>
</dbReference>
<protein>
    <recommendedName>
        <fullName evidence="9">CLIP domain-containing serine protease</fullName>
        <ecNumber evidence="8">3.4.21.-</ecNumber>
    </recommendedName>
</protein>
<evidence type="ECO:0000256" key="5">
    <source>
        <dbReference type="ARBA" id="ARBA00023157"/>
    </source>
</evidence>
<keyword evidence="3 8" id="KW-0378">Hydrolase</keyword>
<feature type="domain" description="Peptidase S1" evidence="10">
    <location>
        <begin position="159"/>
        <end position="411"/>
    </location>
</feature>
<dbReference type="CDD" id="cd00190">
    <property type="entry name" value="Tryp_SPc"/>
    <property type="match status" value="1"/>
</dbReference>
<dbReference type="FunCoup" id="A0A6P7FKP0">
    <property type="interactions" value="41"/>
</dbReference>
<dbReference type="GO" id="GO:0004252">
    <property type="term" value="F:serine-type endopeptidase activity"/>
    <property type="evidence" value="ECO:0007669"/>
    <property type="project" value="UniProtKB-UniRule"/>
</dbReference>
<dbReference type="InParanoid" id="A0A6P7FKP0"/>
<dbReference type="RefSeq" id="XP_028135557.1">
    <property type="nucleotide sequence ID" value="XM_028279756.1"/>
</dbReference>
<feature type="domain" description="Clip" evidence="11">
    <location>
        <begin position="59"/>
        <end position="109"/>
    </location>
</feature>
<dbReference type="EC" id="3.4.21.-" evidence="8"/>
<keyword evidence="1 8" id="KW-0645">Protease</keyword>
<dbReference type="GO" id="GO:0005576">
    <property type="term" value="C:extracellular region"/>
    <property type="evidence" value="ECO:0007669"/>
    <property type="project" value="UniProtKB-SubCell"/>
</dbReference>
<proteinExistence type="inferred from homology"/>
<reference evidence="12" key="1">
    <citation type="submission" date="2025-08" db="UniProtKB">
        <authorList>
            <consortium name="RefSeq"/>
        </authorList>
    </citation>
    <scope>IDENTIFICATION</scope>
    <source>
        <tissue evidence="12">Whole insect</tissue>
    </source>
</reference>
<comment type="domain">
    <text evidence="9">The clip domain consists of 35-55 residues which are 'knitted' together usually by 3 conserved disulfide bonds forming a clip-like compact structure.</text>
</comment>
<dbReference type="PROSITE" id="PS51888">
    <property type="entry name" value="CLIP"/>
    <property type="match status" value="1"/>
</dbReference>
<dbReference type="AlphaFoldDB" id="A0A6P7FKP0"/>
<evidence type="ECO:0000256" key="4">
    <source>
        <dbReference type="ARBA" id="ARBA00022825"/>
    </source>
</evidence>
<evidence type="ECO:0000256" key="7">
    <source>
        <dbReference type="ARBA" id="ARBA00024195"/>
    </source>
</evidence>
<dbReference type="InterPro" id="IPR051487">
    <property type="entry name" value="Ser/Thr_Proteases_Immune/Dev"/>
</dbReference>
<dbReference type="OrthoDB" id="8114044at2759"/>
<gene>
    <name evidence="12" type="primary">LOC114330415</name>
</gene>
<dbReference type="InterPro" id="IPR009003">
    <property type="entry name" value="Peptidase_S1_PA"/>
</dbReference>
<accession>A0A6P7FKP0</accession>
<dbReference type="InterPro" id="IPR038565">
    <property type="entry name" value="CLIP_sf"/>
</dbReference>
<dbReference type="InterPro" id="IPR001254">
    <property type="entry name" value="Trypsin_dom"/>
</dbReference>
<evidence type="ECO:0000256" key="8">
    <source>
        <dbReference type="RuleBase" id="RU363034"/>
    </source>
</evidence>
<dbReference type="Gene3D" id="3.30.1640.30">
    <property type="match status" value="1"/>
</dbReference>
<evidence type="ECO:0000256" key="2">
    <source>
        <dbReference type="ARBA" id="ARBA00022729"/>
    </source>
</evidence>
<dbReference type="Pfam" id="PF00089">
    <property type="entry name" value="Trypsin"/>
    <property type="match status" value="1"/>
</dbReference>
<dbReference type="PROSITE" id="PS00134">
    <property type="entry name" value="TRYPSIN_HIS"/>
    <property type="match status" value="1"/>
</dbReference>
<dbReference type="PRINTS" id="PR00722">
    <property type="entry name" value="CHYMOTRYPSIN"/>
</dbReference>
<evidence type="ECO:0000313" key="12">
    <source>
        <dbReference type="RefSeq" id="XP_028135557.1"/>
    </source>
</evidence>
<feature type="signal peptide" evidence="9">
    <location>
        <begin position="1"/>
        <end position="22"/>
    </location>
</feature>
<evidence type="ECO:0000259" key="11">
    <source>
        <dbReference type="PROSITE" id="PS51888"/>
    </source>
</evidence>
<dbReference type="Gene3D" id="2.40.10.10">
    <property type="entry name" value="Trypsin-like serine proteases"/>
    <property type="match status" value="2"/>
</dbReference>
<dbReference type="InterPro" id="IPR018114">
    <property type="entry name" value="TRYPSIN_HIS"/>
</dbReference>
<evidence type="ECO:0000256" key="6">
    <source>
        <dbReference type="ARBA" id="ARBA00023180"/>
    </source>
</evidence>
<dbReference type="SMART" id="SM00680">
    <property type="entry name" value="CLIP"/>
    <property type="match status" value="1"/>
</dbReference>
<evidence type="ECO:0000256" key="1">
    <source>
        <dbReference type="ARBA" id="ARBA00022670"/>
    </source>
</evidence>
<dbReference type="FunFam" id="2.40.10.10:FF:000084">
    <property type="entry name" value="Serine protease easter"/>
    <property type="match status" value="1"/>
</dbReference>
<dbReference type="InterPro" id="IPR033116">
    <property type="entry name" value="TRYPSIN_SER"/>
</dbReference>
<dbReference type="GO" id="GO:0006508">
    <property type="term" value="P:proteolysis"/>
    <property type="evidence" value="ECO:0007669"/>
    <property type="project" value="UniProtKB-KW"/>
</dbReference>
<comment type="subcellular location">
    <subcellularLocation>
        <location evidence="9">Secreted</location>
    </subcellularLocation>
</comment>
<keyword evidence="9" id="KW-0964">Secreted</keyword>
<dbReference type="SUPFAM" id="SSF50494">
    <property type="entry name" value="Trypsin-like serine proteases"/>
    <property type="match status" value="1"/>
</dbReference>
<keyword evidence="5" id="KW-1015">Disulfide bond</keyword>